<feature type="domain" description="M23ase beta-sheet core" evidence="3">
    <location>
        <begin position="164"/>
        <end position="252"/>
    </location>
</feature>
<organism evidence="4 5">
    <name type="scientific">Phytohabitans houttuyneae</name>
    <dbReference type="NCBI Taxonomy" id="1076126"/>
    <lineage>
        <taxon>Bacteria</taxon>
        <taxon>Bacillati</taxon>
        <taxon>Actinomycetota</taxon>
        <taxon>Actinomycetes</taxon>
        <taxon>Micromonosporales</taxon>
        <taxon>Micromonosporaceae</taxon>
    </lineage>
</organism>
<keyword evidence="5" id="KW-1185">Reference proteome</keyword>
<proteinExistence type="predicted"/>
<feature type="compositionally biased region" description="Basic and acidic residues" evidence="1">
    <location>
        <begin position="83"/>
        <end position="96"/>
    </location>
</feature>
<feature type="transmembrane region" description="Helical" evidence="2">
    <location>
        <begin position="44"/>
        <end position="64"/>
    </location>
</feature>
<reference evidence="4 5" key="1">
    <citation type="submission" date="2020-03" db="EMBL/GenBank/DDBJ databases">
        <title>Whole genome shotgun sequence of Phytohabitans houttuyneae NBRC 108639.</title>
        <authorList>
            <person name="Komaki H."/>
            <person name="Tamura T."/>
        </authorList>
    </citation>
    <scope>NUCLEOTIDE SEQUENCE [LARGE SCALE GENOMIC DNA]</scope>
    <source>
        <strain evidence="4 5">NBRC 108639</strain>
    </source>
</reference>
<evidence type="ECO:0000259" key="3">
    <source>
        <dbReference type="Pfam" id="PF01551"/>
    </source>
</evidence>
<keyword evidence="2" id="KW-1133">Transmembrane helix</keyword>
<keyword evidence="2" id="KW-0812">Transmembrane</keyword>
<dbReference type="GO" id="GO:0004222">
    <property type="term" value="F:metalloendopeptidase activity"/>
    <property type="evidence" value="ECO:0007669"/>
    <property type="project" value="TreeGrafter"/>
</dbReference>
<feature type="compositionally biased region" description="Low complexity" evidence="1">
    <location>
        <begin position="127"/>
        <end position="142"/>
    </location>
</feature>
<comment type="caution">
    <text evidence="4">The sequence shown here is derived from an EMBL/GenBank/DDBJ whole genome shotgun (WGS) entry which is preliminary data.</text>
</comment>
<dbReference type="InterPro" id="IPR016047">
    <property type="entry name" value="M23ase_b-sheet_dom"/>
</dbReference>
<sequence length="272" mass="28160">MPVRQTTEVPRAEHSPYVPTHARPRDREVIRHRVRTRLAGRARFVLPAAVLLLGLPVAAVSAAVSGGDPGPASTLAVTAGQEARADAADRADRAERPSTPSPSATTSAPAAGAKAAAPETAKKEEAAPAPKATTAKPKATPAWVTPMPGGEITSCFGQRWGVLHAGLDLAADEGTPIHAAAAGTVLAAGWVYAGYGISVMIDHGSGIQTHYAHQSRTIVQPGQKVKAGQVIGYEGSTGDSTGPHLHFEVHQGLWNQINPAPFMRSRGVNLGC</sequence>
<evidence type="ECO:0000256" key="2">
    <source>
        <dbReference type="SAM" id="Phobius"/>
    </source>
</evidence>
<dbReference type="CDD" id="cd12797">
    <property type="entry name" value="M23_peptidase"/>
    <property type="match status" value="1"/>
</dbReference>
<dbReference type="RefSeq" id="WP_246273556.1">
    <property type="nucleotide sequence ID" value="NZ_BLPF01000001.1"/>
</dbReference>
<dbReference type="PANTHER" id="PTHR21666:SF270">
    <property type="entry name" value="MUREIN HYDROLASE ACTIVATOR ENVC"/>
    <property type="match status" value="1"/>
</dbReference>
<gene>
    <name evidence="4" type="ORF">Phou_030580</name>
</gene>
<evidence type="ECO:0000313" key="4">
    <source>
        <dbReference type="EMBL" id="GFJ78878.1"/>
    </source>
</evidence>
<dbReference type="AlphaFoldDB" id="A0A6V8K971"/>
<dbReference type="SUPFAM" id="SSF51261">
    <property type="entry name" value="Duplicated hybrid motif"/>
    <property type="match status" value="1"/>
</dbReference>
<keyword evidence="2" id="KW-0472">Membrane</keyword>
<evidence type="ECO:0000313" key="5">
    <source>
        <dbReference type="Proteomes" id="UP000482800"/>
    </source>
</evidence>
<dbReference type="PANTHER" id="PTHR21666">
    <property type="entry name" value="PEPTIDASE-RELATED"/>
    <property type="match status" value="1"/>
</dbReference>
<dbReference type="Pfam" id="PF01551">
    <property type="entry name" value="Peptidase_M23"/>
    <property type="match status" value="1"/>
</dbReference>
<reference evidence="4 5" key="2">
    <citation type="submission" date="2020-03" db="EMBL/GenBank/DDBJ databases">
        <authorList>
            <person name="Ichikawa N."/>
            <person name="Kimura A."/>
            <person name="Kitahashi Y."/>
            <person name="Uohara A."/>
        </authorList>
    </citation>
    <scope>NUCLEOTIDE SEQUENCE [LARGE SCALE GENOMIC DNA]</scope>
    <source>
        <strain evidence="4 5">NBRC 108639</strain>
    </source>
</reference>
<evidence type="ECO:0000256" key="1">
    <source>
        <dbReference type="SAM" id="MobiDB-lite"/>
    </source>
</evidence>
<dbReference type="InterPro" id="IPR050570">
    <property type="entry name" value="Cell_wall_metabolism_enzyme"/>
</dbReference>
<name>A0A6V8K971_9ACTN</name>
<protein>
    <recommendedName>
        <fullName evidence="3">M23ase beta-sheet core domain-containing protein</fullName>
    </recommendedName>
</protein>
<accession>A0A6V8K971</accession>
<dbReference type="Proteomes" id="UP000482800">
    <property type="component" value="Unassembled WGS sequence"/>
</dbReference>
<dbReference type="InterPro" id="IPR011055">
    <property type="entry name" value="Dup_hybrid_motif"/>
</dbReference>
<feature type="compositionally biased region" description="Low complexity" evidence="1">
    <location>
        <begin position="97"/>
        <end position="119"/>
    </location>
</feature>
<feature type="region of interest" description="Disordered" evidence="1">
    <location>
        <begin position="64"/>
        <end position="143"/>
    </location>
</feature>
<dbReference type="EMBL" id="BLPF01000001">
    <property type="protein sequence ID" value="GFJ78878.1"/>
    <property type="molecule type" value="Genomic_DNA"/>
</dbReference>
<dbReference type="Gene3D" id="2.70.70.10">
    <property type="entry name" value="Glucose Permease (Domain IIA)"/>
    <property type="match status" value="1"/>
</dbReference>
<feature type="region of interest" description="Disordered" evidence="1">
    <location>
        <begin position="1"/>
        <end position="24"/>
    </location>
</feature>